<reference evidence="3 4" key="1">
    <citation type="submission" date="2018-05" db="EMBL/GenBank/DDBJ databases">
        <title>Genomic Encyclopedia of Type Strains, Phase IV (KMG-IV): sequencing the most valuable type-strain genomes for metagenomic binning, comparative biology and taxonomic classification.</title>
        <authorList>
            <person name="Goeker M."/>
        </authorList>
    </citation>
    <scope>NUCLEOTIDE SEQUENCE [LARGE SCALE GENOMIC DNA]</scope>
    <source>
        <strain evidence="3 4">DSM 19579</strain>
    </source>
</reference>
<evidence type="ECO:0000256" key="1">
    <source>
        <dbReference type="ARBA" id="ARBA00022857"/>
    </source>
</evidence>
<proteinExistence type="predicted"/>
<keyword evidence="4" id="KW-1185">Reference proteome</keyword>
<dbReference type="PANTHER" id="PTHR47706">
    <property type="entry name" value="NMRA-LIKE FAMILY PROTEIN"/>
    <property type="match status" value="1"/>
</dbReference>
<accession>A0A317Q5V2</accession>
<evidence type="ECO:0000313" key="4">
    <source>
        <dbReference type="Proteomes" id="UP000246744"/>
    </source>
</evidence>
<dbReference type="Gene3D" id="3.90.25.10">
    <property type="entry name" value="UDP-galactose 4-epimerase, domain 1"/>
    <property type="match status" value="1"/>
</dbReference>
<evidence type="ECO:0000256" key="2">
    <source>
        <dbReference type="ARBA" id="ARBA00023002"/>
    </source>
</evidence>
<dbReference type="EMBL" id="QGTS01000003">
    <property type="protein sequence ID" value="PWW10632.1"/>
    <property type="molecule type" value="Genomic_DNA"/>
</dbReference>
<dbReference type="AlphaFoldDB" id="A0A317Q5V2"/>
<dbReference type="SUPFAM" id="SSF51735">
    <property type="entry name" value="NAD(P)-binding Rossmann-fold domains"/>
    <property type="match status" value="1"/>
</dbReference>
<comment type="caution">
    <text evidence="3">The sequence shown here is derived from an EMBL/GenBank/DDBJ whole genome shotgun (WGS) entry which is preliminary data.</text>
</comment>
<dbReference type="PANTHER" id="PTHR47706:SF9">
    <property type="entry name" value="NMRA-LIKE DOMAIN-CONTAINING PROTEIN-RELATED"/>
    <property type="match status" value="1"/>
</dbReference>
<dbReference type="Gene3D" id="3.40.50.720">
    <property type="entry name" value="NAD(P)-binding Rossmann-like Domain"/>
    <property type="match status" value="1"/>
</dbReference>
<dbReference type="InterPro" id="IPR036291">
    <property type="entry name" value="NAD(P)-bd_dom_sf"/>
</dbReference>
<sequence length="159" mass="17978">MVHILNGAFLDKRIVFGFLGAFDLQTQEAFLWGDGDAITDVTTYRDTGLYTAEVAIDEEIVPPVFEIAGETLTFDELVRAYEDASGNTLTIVKKGSYADLDKEIAARRKAEPNNFYAWLPLMYYRGSFGGKGKLHSLANERYPMIKPESVRDYIHRDKL</sequence>
<keyword evidence="1" id="KW-0521">NADP</keyword>
<organism evidence="3 4">
    <name type="scientific">Mangrovibacter plantisponsor</name>
    <dbReference type="NCBI Taxonomy" id="451513"/>
    <lineage>
        <taxon>Bacteria</taxon>
        <taxon>Pseudomonadati</taxon>
        <taxon>Pseudomonadota</taxon>
        <taxon>Gammaproteobacteria</taxon>
        <taxon>Enterobacterales</taxon>
        <taxon>Enterobacteriaceae</taxon>
        <taxon>Mangrovibacter</taxon>
    </lineage>
</organism>
<name>A0A317Q5V2_9ENTR</name>
<dbReference type="Proteomes" id="UP000246744">
    <property type="component" value="Unassembled WGS sequence"/>
</dbReference>
<keyword evidence="2" id="KW-0560">Oxidoreductase</keyword>
<evidence type="ECO:0000313" key="3">
    <source>
        <dbReference type="EMBL" id="PWW10632.1"/>
    </source>
</evidence>
<gene>
    <name evidence="3" type="ORF">DES37_1031</name>
</gene>
<dbReference type="InterPro" id="IPR051609">
    <property type="entry name" value="NmrA/Isoflavone_reductase-like"/>
</dbReference>
<dbReference type="GO" id="GO:0016491">
    <property type="term" value="F:oxidoreductase activity"/>
    <property type="evidence" value="ECO:0007669"/>
    <property type="project" value="UniProtKB-KW"/>
</dbReference>
<protein>
    <submittedName>
        <fullName evidence="3">Uncharacterized protein</fullName>
    </submittedName>
</protein>